<feature type="region of interest" description="Disordered" evidence="13">
    <location>
        <begin position="644"/>
        <end position="665"/>
    </location>
</feature>
<evidence type="ECO:0000256" key="5">
    <source>
        <dbReference type="ARBA" id="ARBA00022553"/>
    </source>
</evidence>
<evidence type="ECO:0000259" key="15">
    <source>
        <dbReference type="PROSITE" id="PS51741"/>
    </source>
</evidence>
<evidence type="ECO:0000256" key="13">
    <source>
        <dbReference type="SAM" id="MobiDB-lite"/>
    </source>
</evidence>
<sequence length="1365" mass="150081">MPAASEAPSVALSFANNFWGKDDAGVVPMLERMAAAKQTNDELRSFYGARAAIEEDYARRLLALCRKSLGSQEMGTLKHSLDTVRGEVESMGKQHASIAAQMKTELEEPLGAFAAGMKERRKIVQNTVEKLLKIKVQQTAVVNKTRDRYEQDCLKIKGYLAQGHMVMGQEERKNKAKLEKTQISVATTNTEYENAVKALEDTTIRWNREWKAAADKFQDLEEERLDFTKSSLWTFANVSSTIRISLENMDVEKDIINFITEKGTSQDIPDAPKYINFCRGDVDGHVSDASDDDAYSVAQFPRSINPAFRSSSPQPSTFESHHDPNNVALAREMGLPEITPTTSREPVASPQKVQSAQVMPLRDVRPGGHSVQPYGAPPEPRQITYDHQPARRAAQPTQYIDGPSHNYNSRPDVRPQPSYNDARPRLSYEDANARPRQSYEDANARPRQSYDDTRPHQSYNESQQQQSYNNSQFAAVPHDPYPMDGMTMLCRTDGLNSATSSNLSARPSSHDDDNSEYSNPTSMSSVEPPSGKVSPVKQPEPSPAAEPERRMLKKKSGFFQNHSPFRRKSVKDLQSASDPNRNTWGPTTLKSPIEPPTVGNPRKSSLPLQEALSTPVQRAPSPSPDPIDANASLALNIGQNVFPVANSDRRNKPAEQDTATAEDQDPIALALAELKGVTSGKQSAGRISADHYHGIATPAPDAQRTRPFSRSVPTPRNEAPPAALKVTSPPSYDPPVQRLGVPPPAVTSKAMKEASRKYTEQTQTMFSRPQSTVYTASPTRSPTKHADVPRAVSPAPPRSASPRPSIHQDTRQAARSASPNPYASGHQRAPSSMSQRPQAQPRASDQGYYRQNSTPDVRSASPAASFRGSWNSRPASRASRMGGSDMAIQLAPVGPDAYGSSAGSDYGGSVRGRGNGRPGTSSSNRGAMGLYDGRDTAQEGSRQRSKSVADPSRQYTPEGRPILHYAAIPEELGFAKGDTLAVLRHQDDGWWEAEIHSGAGQGRNGLEYLMRPVRLATSPPAKRTYLGTILFLVTSFTLLCIAALAYLIFYFNYVPQKLVSIPIHLQYNAGLTPFGVADLSSSLMLEQAYDVTVELTVPRSPVNVERGNFMVALFTLKSLPDNPAMGFKLPSDPYEHVTDVNVVFASRRPALIPYQDPMVAKASRLLFLLYHIMFPTAEKAILAVPMGELVDFKDVLPLSILLDIQAGQTLQVYSATVTLVARLSGLRWLMYNHRIISFVVCTAIFWLVEVVSLVFAWLVLAHVFTGPQPEDRVERSQQAQFDNAGGTDYSQLGATDTLLKQELDASSDDVQVKREEIEEDRPGDADDEEEDLEDLGPGSTGSALHDRKDTTSLRRRSSQKDRLSS</sequence>
<feature type="compositionally biased region" description="Polar residues" evidence="13">
    <location>
        <begin position="494"/>
        <end position="507"/>
    </location>
</feature>
<feature type="domain" description="F-BAR" evidence="15">
    <location>
        <begin position="12"/>
        <end position="267"/>
    </location>
</feature>
<dbReference type="Gene3D" id="2.30.30.40">
    <property type="entry name" value="SH3 Domains"/>
    <property type="match status" value="1"/>
</dbReference>
<dbReference type="Pfam" id="PF00611">
    <property type="entry name" value="FCH"/>
    <property type="match status" value="1"/>
</dbReference>
<evidence type="ECO:0000256" key="6">
    <source>
        <dbReference type="ARBA" id="ARBA00022692"/>
    </source>
</evidence>
<dbReference type="GO" id="GO:0005543">
    <property type="term" value="F:phospholipid binding"/>
    <property type="evidence" value="ECO:0007669"/>
    <property type="project" value="TreeGrafter"/>
</dbReference>
<dbReference type="InterPro" id="IPR031160">
    <property type="entry name" value="F_BAR_dom"/>
</dbReference>
<feature type="compositionally biased region" description="Basic and acidic residues" evidence="13">
    <location>
        <begin position="1344"/>
        <end position="1365"/>
    </location>
</feature>
<name>A0A136IXP3_9PEZI</name>
<dbReference type="FunFam" id="1.20.1270.60:FF:000045">
    <property type="entry name" value="Cell division control protein"/>
    <property type="match status" value="1"/>
</dbReference>
<evidence type="ECO:0000256" key="2">
    <source>
        <dbReference type="ARBA" id="ARBA00004477"/>
    </source>
</evidence>
<evidence type="ECO:0000256" key="14">
    <source>
        <dbReference type="SAM" id="Phobius"/>
    </source>
</evidence>
<feature type="compositionally biased region" description="Polar residues" evidence="13">
    <location>
        <begin position="602"/>
        <end position="616"/>
    </location>
</feature>
<comment type="subcellular location">
    <subcellularLocation>
        <location evidence="1">Cytoplasm</location>
        <location evidence="1">Cytoskeleton</location>
    </subcellularLocation>
    <subcellularLocation>
        <location evidence="2">Endoplasmic reticulum membrane</location>
        <topology evidence="2">Multi-pass membrane protein</topology>
    </subcellularLocation>
</comment>
<dbReference type="GO" id="GO:0009898">
    <property type="term" value="C:cytoplasmic side of plasma membrane"/>
    <property type="evidence" value="ECO:0007669"/>
    <property type="project" value="TreeGrafter"/>
</dbReference>
<dbReference type="SMART" id="SM00055">
    <property type="entry name" value="FCH"/>
    <property type="match status" value="1"/>
</dbReference>
<feature type="compositionally biased region" description="Basic and acidic residues" evidence="13">
    <location>
        <begin position="1310"/>
        <end position="1324"/>
    </location>
</feature>
<dbReference type="GO" id="GO:0030036">
    <property type="term" value="P:actin cytoskeleton organization"/>
    <property type="evidence" value="ECO:0007669"/>
    <property type="project" value="UniProtKB-ARBA"/>
</dbReference>
<proteinExistence type="predicted"/>
<dbReference type="InParanoid" id="A0A136IXP3"/>
<keyword evidence="5" id="KW-0597">Phosphoprotein</keyword>
<keyword evidence="4" id="KW-0963">Cytoplasm</keyword>
<evidence type="ECO:0000256" key="12">
    <source>
        <dbReference type="PROSITE-ProRule" id="PRU01077"/>
    </source>
</evidence>
<keyword evidence="3" id="KW-0728">SH3 domain</keyword>
<dbReference type="PROSITE" id="PS51741">
    <property type="entry name" value="F_BAR"/>
    <property type="match status" value="1"/>
</dbReference>
<protein>
    <recommendedName>
        <fullName evidence="15">F-BAR domain-containing protein</fullName>
    </recommendedName>
</protein>
<keyword evidence="7" id="KW-0256">Endoplasmic reticulum</keyword>
<gene>
    <name evidence="16" type="ORF">Micbo1qcDRAFT_189411</name>
</gene>
<feature type="compositionally biased region" description="Polar residues" evidence="13">
    <location>
        <begin position="572"/>
        <end position="590"/>
    </location>
</feature>
<dbReference type="InterPro" id="IPR036028">
    <property type="entry name" value="SH3-like_dom_sf"/>
</dbReference>
<keyword evidence="11" id="KW-0206">Cytoskeleton</keyword>
<accession>A0A136IXP3</accession>
<dbReference type="GO" id="GO:0005789">
    <property type="term" value="C:endoplasmic reticulum membrane"/>
    <property type="evidence" value="ECO:0007669"/>
    <property type="project" value="UniProtKB-SubCell"/>
</dbReference>
<dbReference type="EMBL" id="KQ964254">
    <property type="protein sequence ID" value="KXJ89722.1"/>
    <property type="molecule type" value="Genomic_DNA"/>
</dbReference>
<feature type="transmembrane region" description="Helical" evidence="14">
    <location>
        <begin position="1025"/>
        <end position="1051"/>
    </location>
</feature>
<dbReference type="Proteomes" id="UP000070501">
    <property type="component" value="Unassembled WGS sequence"/>
</dbReference>
<keyword evidence="9" id="KW-0443">Lipid metabolism</keyword>
<evidence type="ECO:0000256" key="9">
    <source>
        <dbReference type="ARBA" id="ARBA00023098"/>
    </source>
</evidence>
<evidence type="ECO:0000313" key="16">
    <source>
        <dbReference type="EMBL" id="KXJ89722.1"/>
    </source>
</evidence>
<keyword evidence="8 14" id="KW-1133">Transmembrane helix</keyword>
<feature type="compositionally biased region" description="Polar residues" evidence="13">
    <location>
        <begin position="829"/>
        <end position="856"/>
    </location>
</feature>
<feature type="compositionally biased region" description="Basic and acidic residues" evidence="13">
    <location>
        <begin position="750"/>
        <end position="759"/>
    </location>
</feature>
<dbReference type="InterPro" id="IPR001060">
    <property type="entry name" value="FCH_dom"/>
</dbReference>
<dbReference type="CDD" id="cd00174">
    <property type="entry name" value="SH3"/>
    <property type="match status" value="1"/>
</dbReference>
<dbReference type="CDD" id="cd23995">
    <property type="entry name" value="Seipin_BSCL2_like"/>
    <property type="match status" value="1"/>
</dbReference>
<feature type="compositionally biased region" description="Low complexity" evidence="13">
    <location>
        <begin position="457"/>
        <end position="472"/>
    </location>
</feature>
<keyword evidence="10 14" id="KW-0472">Membrane</keyword>
<feature type="compositionally biased region" description="Basic and acidic residues" evidence="13">
    <location>
        <begin position="422"/>
        <end position="455"/>
    </location>
</feature>
<evidence type="ECO:0000256" key="10">
    <source>
        <dbReference type="ARBA" id="ARBA00023136"/>
    </source>
</evidence>
<reference evidence="17" key="1">
    <citation type="submission" date="2016-02" db="EMBL/GenBank/DDBJ databases">
        <title>Draft genome sequence of Microdochium bolleyi, a fungal endophyte of beachgrass.</title>
        <authorList>
            <consortium name="DOE Joint Genome Institute"/>
            <person name="David A.S."/>
            <person name="May G."/>
            <person name="Haridas S."/>
            <person name="Lim J."/>
            <person name="Wang M."/>
            <person name="Labutti K."/>
            <person name="Lipzen A."/>
            <person name="Barry K."/>
            <person name="Grigoriev I.V."/>
        </authorList>
    </citation>
    <scope>NUCLEOTIDE SEQUENCE [LARGE SCALE GENOMIC DNA]</scope>
    <source>
        <strain evidence="17">J235TASD1</strain>
    </source>
</reference>
<dbReference type="GO" id="GO:0120104">
    <property type="term" value="C:mitotic actomyosin contractile ring, proximal layer"/>
    <property type="evidence" value="ECO:0007669"/>
    <property type="project" value="TreeGrafter"/>
</dbReference>
<dbReference type="STRING" id="196109.A0A136IXP3"/>
<dbReference type="InterPro" id="IPR001452">
    <property type="entry name" value="SH3_domain"/>
</dbReference>
<evidence type="ECO:0000256" key="7">
    <source>
        <dbReference type="ARBA" id="ARBA00022824"/>
    </source>
</evidence>
<keyword evidence="6 14" id="KW-0812">Transmembrane</keyword>
<dbReference type="GO" id="GO:0006629">
    <property type="term" value="P:lipid metabolic process"/>
    <property type="evidence" value="ECO:0007669"/>
    <property type="project" value="UniProtKB-KW"/>
</dbReference>
<feature type="transmembrane region" description="Helical" evidence="14">
    <location>
        <begin position="1235"/>
        <end position="1260"/>
    </location>
</feature>
<dbReference type="GO" id="GO:0140042">
    <property type="term" value="P:lipid droplet formation"/>
    <property type="evidence" value="ECO:0007669"/>
    <property type="project" value="UniProtKB-ARBA"/>
</dbReference>
<feature type="region of interest" description="Disordered" evidence="13">
    <location>
        <begin position="899"/>
        <end position="957"/>
    </location>
</feature>
<evidence type="ECO:0000256" key="3">
    <source>
        <dbReference type="ARBA" id="ARBA00022443"/>
    </source>
</evidence>
<evidence type="ECO:0000256" key="4">
    <source>
        <dbReference type="ARBA" id="ARBA00022490"/>
    </source>
</evidence>
<dbReference type="SUPFAM" id="SSF103657">
    <property type="entry name" value="BAR/IMD domain-like"/>
    <property type="match status" value="1"/>
</dbReference>
<dbReference type="CDD" id="cd07651">
    <property type="entry name" value="F-BAR_PombeCdc15_like"/>
    <property type="match status" value="1"/>
</dbReference>
<dbReference type="Pfam" id="PF06775">
    <property type="entry name" value="Seipin"/>
    <property type="match status" value="1"/>
</dbReference>
<keyword evidence="17" id="KW-1185">Reference proteome</keyword>
<dbReference type="PANTHER" id="PTHR23065:SF7">
    <property type="entry name" value="NOSTRIN, ISOFORM H"/>
    <property type="match status" value="1"/>
</dbReference>
<evidence type="ECO:0000313" key="17">
    <source>
        <dbReference type="Proteomes" id="UP000070501"/>
    </source>
</evidence>
<feature type="region of interest" description="Disordered" evidence="13">
    <location>
        <begin position="685"/>
        <end position="882"/>
    </location>
</feature>
<dbReference type="InterPro" id="IPR009617">
    <property type="entry name" value="Seipin"/>
</dbReference>
<dbReference type="InterPro" id="IPR027267">
    <property type="entry name" value="AH/BAR_dom_sf"/>
</dbReference>
<keyword evidence="12" id="KW-0175">Coiled coil</keyword>
<feature type="region of interest" description="Disordered" evidence="13">
    <location>
        <begin position="1304"/>
        <end position="1365"/>
    </location>
</feature>
<feature type="compositionally biased region" description="Polar residues" evidence="13">
    <location>
        <begin position="516"/>
        <end position="527"/>
    </location>
</feature>
<dbReference type="Gene3D" id="1.20.1270.60">
    <property type="entry name" value="Arfaptin homology (AH) domain/BAR domain"/>
    <property type="match status" value="1"/>
</dbReference>
<evidence type="ECO:0000256" key="1">
    <source>
        <dbReference type="ARBA" id="ARBA00004245"/>
    </source>
</evidence>
<feature type="compositionally biased region" description="Polar residues" evidence="13">
    <location>
        <begin position="760"/>
        <end position="781"/>
    </location>
</feature>
<dbReference type="PANTHER" id="PTHR23065">
    <property type="entry name" value="PROLINE-SERINE-THREONINE PHOSPHATASE INTERACTING PROTEIN 1"/>
    <property type="match status" value="1"/>
</dbReference>
<organism evidence="16 17">
    <name type="scientific">Microdochium bolleyi</name>
    <dbReference type="NCBI Taxonomy" id="196109"/>
    <lineage>
        <taxon>Eukaryota</taxon>
        <taxon>Fungi</taxon>
        <taxon>Dikarya</taxon>
        <taxon>Ascomycota</taxon>
        <taxon>Pezizomycotina</taxon>
        <taxon>Sordariomycetes</taxon>
        <taxon>Xylariomycetidae</taxon>
        <taxon>Xylariales</taxon>
        <taxon>Microdochiaceae</taxon>
        <taxon>Microdochium</taxon>
    </lineage>
</organism>
<evidence type="ECO:0000256" key="11">
    <source>
        <dbReference type="ARBA" id="ARBA00023212"/>
    </source>
</evidence>
<feature type="region of interest" description="Disordered" evidence="13">
    <location>
        <begin position="339"/>
        <end position="630"/>
    </location>
</feature>
<dbReference type="OrthoDB" id="27823at2759"/>
<feature type="compositionally biased region" description="Acidic residues" evidence="13">
    <location>
        <begin position="1325"/>
        <end position="1334"/>
    </location>
</feature>
<evidence type="ECO:0000256" key="8">
    <source>
        <dbReference type="ARBA" id="ARBA00022989"/>
    </source>
</evidence>
<dbReference type="SUPFAM" id="SSF50044">
    <property type="entry name" value="SH3-domain"/>
    <property type="match status" value="1"/>
</dbReference>
<dbReference type="Pfam" id="PF00018">
    <property type="entry name" value="SH3_1"/>
    <property type="match status" value="1"/>
</dbReference>
<feature type="compositionally biased region" description="Gly residues" evidence="13">
    <location>
        <begin position="905"/>
        <end position="917"/>
    </location>
</feature>